<dbReference type="GO" id="GO:0010181">
    <property type="term" value="F:FMN binding"/>
    <property type="evidence" value="ECO:0007669"/>
    <property type="project" value="InterPro"/>
</dbReference>
<reference evidence="3 4" key="1">
    <citation type="submission" date="2011-12" db="EMBL/GenBank/DDBJ databases">
        <title>Whole genome shotgun sequence of Arthrobacter globiformis NBRC 12137.</title>
        <authorList>
            <person name="Miyazawa S."/>
            <person name="Hosoyama A."/>
            <person name="Tsuchikane K."/>
            <person name="Katsumata H."/>
            <person name="Yamazaki S."/>
            <person name="Fujita N."/>
        </authorList>
    </citation>
    <scope>NUCLEOTIDE SEQUENCE [LARGE SCALE GENOMIC DNA]</scope>
    <source>
        <strain evidence="3 4">NBRC 12137</strain>
    </source>
</reference>
<dbReference type="Proteomes" id="UP000003828">
    <property type="component" value="Unassembled WGS sequence"/>
</dbReference>
<dbReference type="AlphaFoldDB" id="H0QK38"/>
<evidence type="ECO:0000313" key="4">
    <source>
        <dbReference type="Proteomes" id="UP000003828"/>
    </source>
</evidence>
<dbReference type="OrthoDB" id="359268at2"/>
<dbReference type="SUPFAM" id="SSF52218">
    <property type="entry name" value="Flavoproteins"/>
    <property type="match status" value="1"/>
</dbReference>
<sequence>MKISILFGTESGNGELAAEDLALSLADGHDVEVRDLAEVTVEKISDEALFVFICSTYGEGELPNTALPFYTALSETRPDLTGVKFAIFGLGDSFYTETFGHGSLKLGAELEELGAHRVGEFGRHDASTWEPVGEAAVTWFAEVLSSMRLASHPG</sequence>
<comment type="caution">
    <text evidence="3">The sequence shown here is derived from an EMBL/GenBank/DDBJ whole genome shotgun (WGS) entry which is preliminary data.</text>
</comment>
<dbReference type="Gene3D" id="3.40.50.360">
    <property type="match status" value="1"/>
</dbReference>
<evidence type="ECO:0000259" key="2">
    <source>
        <dbReference type="PROSITE" id="PS50902"/>
    </source>
</evidence>
<dbReference type="PROSITE" id="PS50902">
    <property type="entry name" value="FLAVODOXIN_LIKE"/>
    <property type="match status" value="1"/>
</dbReference>
<dbReference type="RefSeq" id="WP_003800366.1">
    <property type="nucleotide sequence ID" value="NZ_BAEG01000037.1"/>
</dbReference>
<accession>H0QK38</accession>
<dbReference type="STRING" id="1077972.ARGLB_037_01290"/>
<protein>
    <submittedName>
        <fullName evidence="3">Putative flavodoxin</fullName>
    </submittedName>
</protein>
<keyword evidence="4" id="KW-1185">Reference proteome</keyword>
<dbReference type="PRINTS" id="PR00369">
    <property type="entry name" value="FLAVODOXIN"/>
</dbReference>
<keyword evidence="1" id="KW-0285">Flavoprotein</keyword>
<evidence type="ECO:0000313" key="3">
    <source>
        <dbReference type="EMBL" id="GAB13278.1"/>
    </source>
</evidence>
<dbReference type="InterPro" id="IPR008254">
    <property type="entry name" value="Flavodoxin/NO_synth"/>
</dbReference>
<organism evidence="3 4">
    <name type="scientific">Arthrobacter globiformis (strain ATCC 8010 / DSM 20124 / JCM 1332 / NBRC 12137 / NCIMB 8907 / NRRL B-2979 / 168)</name>
    <dbReference type="NCBI Taxonomy" id="1077972"/>
    <lineage>
        <taxon>Bacteria</taxon>
        <taxon>Bacillati</taxon>
        <taxon>Actinomycetota</taxon>
        <taxon>Actinomycetes</taxon>
        <taxon>Micrococcales</taxon>
        <taxon>Micrococcaceae</taxon>
        <taxon>Arthrobacter</taxon>
    </lineage>
</organism>
<dbReference type="InterPro" id="IPR001094">
    <property type="entry name" value="Flavdoxin-like"/>
</dbReference>
<evidence type="ECO:0000256" key="1">
    <source>
        <dbReference type="ARBA" id="ARBA00022630"/>
    </source>
</evidence>
<dbReference type="PANTHER" id="PTHR19384">
    <property type="entry name" value="NITRIC OXIDE SYNTHASE-RELATED"/>
    <property type="match status" value="1"/>
</dbReference>
<dbReference type="EMBL" id="BAEG01000037">
    <property type="protein sequence ID" value="GAB13278.1"/>
    <property type="molecule type" value="Genomic_DNA"/>
</dbReference>
<dbReference type="GO" id="GO:0050660">
    <property type="term" value="F:flavin adenine dinucleotide binding"/>
    <property type="evidence" value="ECO:0007669"/>
    <property type="project" value="TreeGrafter"/>
</dbReference>
<dbReference type="GO" id="GO:0016491">
    <property type="term" value="F:oxidoreductase activity"/>
    <property type="evidence" value="ECO:0007669"/>
    <property type="project" value="TreeGrafter"/>
</dbReference>
<dbReference type="Pfam" id="PF00258">
    <property type="entry name" value="Flavodoxin_1"/>
    <property type="match status" value="1"/>
</dbReference>
<proteinExistence type="predicted"/>
<feature type="domain" description="Flavodoxin-like" evidence="2">
    <location>
        <begin position="3"/>
        <end position="144"/>
    </location>
</feature>
<dbReference type="GO" id="GO:0005829">
    <property type="term" value="C:cytosol"/>
    <property type="evidence" value="ECO:0007669"/>
    <property type="project" value="TreeGrafter"/>
</dbReference>
<gene>
    <name evidence="3" type="ORF">ARGLB_037_01290</name>
</gene>
<dbReference type="eggNOG" id="COG0369">
    <property type="taxonomic scope" value="Bacteria"/>
</dbReference>
<dbReference type="InterPro" id="IPR029039">
    <property type="entry name" value="Flavoprotein-like_sf"/>
</dbReference>
<name>H0QK38_ARTG1</name>